<dbReference type="GO" id="GO:0002161">
    <property type="term" value="F:aminoacyl-tRNA deacylase activity"/>
    <property type="evidence" value="ECO:0007669"/>
    <property type="project" value="InterPro"/>
</dbReference>
<dbReference type="HOGENOM" id="CLU_004427_0_0_14"/>
<evidence type="ECO:0000256" key="10">
    <source>
        <dbReference type="RuleBase" id="RU363035"/>
    </source>
</evidence>
<evidence type="ECO:0000256" key="8">
    <source>
        <dbReference type="ARBA" id="ARBA00047469"/>
    </source>
</evidence>
<evidence type="ECO:0000259" key="11">
    <source>
        <dbReference type="Pfam" id="PF00133"/>
    </source>
</evidence>
<dbReference type="Gene3D" id="3.40.50.620">
    <property type="entry name" value="HUPs"/>
    <property type="match status" value="2"/>
</dbReference>
<dbReference type="InterPro" id="IPR015413">
    <property type="entry name" value="Methionyl/Leucyl_tRNA_Synth"/>
</dbReference>
<dbReference type="eggNOG" id="COG0495">
    <property type="taxonomic scope" value="Bacteria"/>
</dbReference>
<evidence type="ECO:0000259" key="12">
    <source>
        <dbReference type="Pfam" id="PF08264"/>
    </source>
</evidence>
<feature type="domain" description="Methionyl/Valyl/Leucyl/Isoleucyl-tRNA synthetase anticodon-binding" evidence="12">
    <location>
        <begin position="644"/>
        <end position="756"/>
    </location>
</feature>
<dbReference type="PATRIC" id="fig|722438.3.peg.430"/>
<dbReference type="CDD" id="cd00812">
    <property type="entry name" value="LeuRS_core"/>
    <property type="match status" value="1"/>
</dbReference>
<dbReference type="Pfam" id="PF13603">
    <property type="entry name" value="tRNA-synt_1_2"/>
    <property type="match status" value="1"/>
</dbReference>
<dbReference type="FunFam" id="3.40.50.620:FF:000077">
    <property type="entry name" value="Leucine--tRNA ligase"/>
    <property type="match status" value="1"/>
</dbReference>
<dbReference type="PRINTS" id="PR00985">
    <property type="entry name" value="TRNASYNTHLEU"/>
</dbReference>
<organism evidence="15 16">
    <name type="scientific">Mycoplasmoides pneumoniae (strain ATCC 15531 / DSM 23978 / CIP 103766 / NBRC 14401 / NCTC 10119 / FH)</name>
    <name type="common">Mycoplasma pneumoniae</name>
    <dbReference type="NCBI Taxonomy" id="722438"/>
    <lineage>
        <taxon>Bacteria</taxon>
        <taxon>Bacillati</taxon>
        <taxon>Mycoplasmatota</taxon>
        <taxon>Mycoplasmoidales</taxon>
        <taxon>Mycoplasmoidaceae</taxon>
        <taxon>Mycoplasmoides</taxon>
    </lineage>
</organism>
<dbReference type="InterPro" id="IPR009080">
    <property type="entry name" value="tRNAsynth_Ia_anticodon-bd"/>
</dbReference>
<gene>
    <name evidence="9 15" type="primary">leuS</name>
    <name evidence="15" type="ordered locus">MPNE_0445</name>
</gene>
<keyword evidence="6 9" id="KW-0648">Protein biosynthesis</keyword>
<dbReference type="InterPro" id="IPR002302">
    <property type="entry name" value="Leu-tRNA-ligase"/>
</dbReference>
<evidence type="ECO:0000259" key="14">
    <source>
        <dbReference type="Pfam" id="PF13603"/>
    </source>
</evidence>
<dbReference type="PROSITE" id="PS00178">
    <property type="entry name" value="AA_TRNA_LIGASE_I"/>
    <property type="match status" value="1"/>
</dbReference>
<evidence type="ECO:0000256" key="4">
    <source>
        <dbReference type="ARBA" id="ARBA00022741"/>
    </source>
</evidence>
<dbReference type="GO" id="GO:0005524">
    <property type="term" value="F:ATP binding"/>
    <property type="evidence" value="ECO:0007669"/>
    <property type="project" value="UniProtKB-UniRule"/>
</dbReference>
<dbReference type="NCBIfam" id="TIGR00396">
    <property type="entry name" value="leuS_bact"/>
    <property type="match status" value="1"/>
</dbReference>
<dbReference type="PANTHER" id="PTHR43740:SF2">
    <property type="entry name" value="LEUCINE--TRNA LIGASE, MITOCHONDRIAL"/>
    <property type="match status" value="1"/>
</dbReference>
<dbReference type="Proteomes" id="UP000007756">
    <property type="component" value="Chromosome"/>
</dbReference>
<evidence type="ECO:0000256" key="7">
    <source>
        <dbReference type="ARBA" id="ARBA00023146"/>
    </source>
</evidence>
<dbReference type="HAMAP" id="MF_00049_B">
    <property type="entry name" value="Leu_tRNA_synth_B"/>
    <property type="match status" value="1"/>
</dbReference>
<feature type="short sequence motif" description="'KMSKS' region" evidence="9">
    <location>
        <begin position="569"/>
        <end position="573"/>
    </location>
</feature>
<keyword evidence="7 9" id="KW-0030">Aminoacyl-tRNA synthetase</keyword>
<comment type="catalytic activity">
    <reaction evidence="8 9">
        <text>tRNA(Leu) + L-leucine + ATP = L-leucyl-tRNA(Leu) + AMP + diphosphate</text>
        <dbReference type="Rhea" id="RHEA:11688"/>
        <dbReference type="Rhea" id="RHEA-COMP:9613"/>
        <dbReference type="Rhea" id="RHEA-COMP:9622"/>
        <dbReference type="ChEBI" id="CHEBI:30616"/>
        <dbReference type="ChEBI" id="CHEBI:33019"/>
        <dbReference type="ChEBI" id="CHEBI:57427"/>
        <dbReference type="ChEBI" id="CHEBI:78442"/>
        <dbReference type="ChEBI" id="CHEBI:78494"/>
        <dbReference type="ChEBI" id="CHEBI:456215"/>
        <dbReference type="EC" id="6.1.1.4"/>
    </reaction>
</comment>
<dbReference type="GeneID" id="66608958"/>
<evidence type="ECO:0000259" key="13">
    <source>
        <dbReference type="Pfam" id="PF09334"/>
    </source>
</evidence>
<dbReference type="InterPro" id="IPR025709">
    <property type="entry name" value="Leu_tRNA-synth_edit"/>
</dbReference>
<dbReference type="GO" id="GO:0006429">
    <property type="term" value="P:leucyl-tRNA aminoacylation"/>
    <property type="evidence" value="ECO:0007669"/>
    <property type="project" value="UniProtKB-UniRule"/>
</dbReference>
<protein>
    <recommendedName>
        <fullName evidence="9">Leucine--tRNA ligase</fullName>
        <ecNumber evidence="9">6.1.1.4</ecNumber>
    </recommendedName>
    <alternativeName>
        <fullName evidence="9">Leucyl-tRNA synthetase</fullName>
        <shortName evidence="9">LeuRS</shortName>
    </alternativeName>
</protein>
<dbReference type="Gene3D" id="1.10.730.10">
    <property type="entry name" value="Isoleucyl-tRNA Synthetase, Domain 1"/>
    <property type="match status" value="1"/>
</dbReference>
<dbReference type="InterPro" id="IPR009008">
    <property type="entry name" value="Val/Leu/Ile-tRNA-synth_edit"/>
</dbReference>
<keyword evidence="5 9" id="KW-0067">ATP-binding</keyword>
<dbReference type="AlphaFoldDB" id="A0A0H3DLH4"/>
<dbReference type="FunFam" id="3.40.50.620:FF:000056">
    <property type="entry name" value="Leucine--tRNA ligase"/>
    <property type="match status" value="1"/>
</dbReference>
<evidence type="ECO:0000256" key="3">
    <source>
        <dbReference type="ARBA" id="ARBA00022598"/>
    </source>
</evidence>
<dbReference type="EC" id="6.1.1.4" evidence="9"/>
<dbReference type="PaxDb" id="722438-MPNE_0445"/>
<dbReference type="Pfam" id="PF00133">
    <property type="entry name" value="tRNA-synt_1"/>
    <property type="match status" value="1"/>
</dbReference>
<keyword evidence="4 9" id="KW-0547">Nucleotide-binding</keyword>
<dbReference type="Gene3D" id="3.10.20.590">
    <property type="match status" value="1"/>
</dbReference>
<comment type="caution">
    <text evidence="9">Lacks conserved residue(s) required for the propagation of feature annotation.</text>
</comment>
<dbReference type="InterPro" id="IPR002300">
    <property type="entry name" value="aa-tRNA-synth_Ia"/>
</dbReference>
<dbReference type="SUPFAM" id="SSF47323">
    <property type="entry name" value="Anticodon-binding domain of a subclass of class I aminoacyl-tRNA synthetases"/>
    <property type="match status" value="1"/>
</dbReference>
<dbReference type="Pfam" id="PF09334">
    <property type="entry name" value="tRNA-synt_1g"/>
    <property type="match status" value="1"/>
</dbReference>
<feature type="domain" description="Aminoacyl-tRNA synthetase class Ia" evidence="11">
    <location>
        <begin position="391"/>
        <end position="604"/>
    </location>
</feature>
<feature type="binding site" evidence="9">
    <location>
        <position position="572"/>
    </location>
    <ligand>
        <name>ATP</name>
        <dbReference type="ChEBI" id="CHEBI:30616"/>
    </ligand>
</feature>
<dbReference type="RefSeq" id="WP_014325502.1">
    <property type="nucleotide sequence ID" value="NZ_CP010546.1"/>
</dbReference>
<evidence type="ECO:0000256" key="1">
    <source>
        <dbReference type="ARBA" id="ARBA00005594"/>
    </source>
</evidence>
<dbReference type="GO" id="GO:0004823">
    <property type="term" value="F:leucine-tRNA ligase activity"/>
    <property type="evidence" value="ECO:0007669"/>
    <property type="project" value="UniProtKB-UniRule"/>
</dbReference>
<dbReference type="SUPFAM" id="SSF52374">
    <property type="entry name" value="Nucleotidylyl transferase"/>
    <property type="match status" value="1"/>
</dbReference>
<comment type="subcellular location">
    <subcellularLocation>
        <location evidence="9">Cytoplasm</location>
    </subcellularLocation>
</comment>
<evidence type="ECO:0000256" key="6">
    <source>
        <dbReference type="ARBA" id="ARBA00022917"/>
    </source>
</evidence>
<dbReference type="InterPro" id="IPR001412">
    <property type="entry name" value="aa-tRNA-synth_I_CS"/>
</dbReference>
<keyword evidence="3 9" id="KW-0436">Ligase</keyword>
<accession>A0A0H3DLH4</accession>
<dbReference type="GO" id="GO:0005829">
    <property type="term" value="C:cytosol"/>
    <property type="evidence" value="ECO:0007669"/>
    <property type="project" value="TreeGrafter"/>
</dbReference>
<evidence type="ECO:0000313" key="15">
    <source>
        <dbReference type="EMBL" id="ADK87121.1"/>
    </source>
</evidence>
<sequence>MYNHNLLEEKWLQLWKTKQVNRFFDDKTKPKYYILDMFPYPSAAGLHLGHVRAYTITDVLSRYHKAKGFNVIHPIGFDAFGLPAEQYAIASNKHPGDWTDKNITNFIEQLTAFGFDYDYQLSLKTTDPRYYQYTQWIFGQLFEAGLAEVKEIDVNWCAELGTVLANEEVLIDSNGNAVSERGEFPVTKRKMKQWVLKITAFAESLLNGLAELDWHQSIKEMQTNWIGKSEGVEVTFDIENSKETITIFTTKVQTIFGVTFLALSTSHPLVKEVAKTNPKIAQFLQKQAQKTTTVKQPETLHDGVDLKLKAINPATNTAIPLYVANYVVEGYGTDAVMGVPAHNENDNFFARKQKLPIITVIDKQERLQHSGQFSGLNSQTANTQITQMLVERQKAKKTTVYKLRDWIFSRQRYWGEPFPILFDENNQPHLVKELPVTLPALANYQPDGSTNPPLWRNQEWAKVKQGNQTFTRETSTMPQWAGSCWYYLGYLMLINNENFWPIDSKEAKDLFERYLPVDLYVGGAEHAVLHLLYARFWHQFLYQKGIVTTKEPFKKLINQGMVLGPDGKKMSKSKGNTINPTPLIDSHGADALRLYLMFMGPISAALTWLDDGLNGMRRWLDRVHNFFHKENIIKETVDQETVYGYNLFLKRSYEHLEKQELNLVISQMMIFLNLLYKTKQLTLAYAKGFLTVLSFFAPYLAEELNAKLGMEPFIVHAQLPNVDNSVLETDKVKIILSVNGRFKGTKEFAKGVDEQTVLKAFKTDPEFQALFDQPLARVVFVPNRIINVLLKSE</sequence>
<evidence type="ECO:0000256" key="5">
    <source>
        <dbReference type="ARBA" id="ARBA00022840"/>
    </source>
</evidence>
<evidence type="ECO:0000256" key="2">
    <source>
        <dbReference type="ARBA" id="ARBA00022490"/>
    </source>
</evidence>
<proteinExistence type="inferred from homology"/>
<reference evidence="15 16" key="1">
    <citation type="journal article" date="2010" name="Appl. Environ. Microbiol.">
        <title>Targeted chromosomal knockouts in Mycoplasma pneumoniae.</title>
        <authorList>
            <person name="Krishnakumar R."/>
            <person name="Assad-Garcia N."/>
            <person name="Benders G.A."/>
            <person name="Phan Q."/>
            <person name="Montague M.G."/>
            <person name="Glass J.I."/>
        </authorList>
    </citation>
    <scope>NUCLEOTIDE SEQUENCE [LARGE SCALE GENOMIC DNA]</scope>
    <source>
        <strain evidence="16">ATCC 15531 / DSM 22911 / NBRC 14401 / NCTC 10119 / FH</strain>
    </source>
</reference>
<dbReference type="InterPro" id="IPR014729">
    <property type="entry name" value="Rossmann-like_a/b/a_fold"/>
</dbReference>
<name>A0A0H3DLH4_MYCPB</name>
<feature type="domain" description="Leucyl-tRNA synthetase editing" evidence="14">
    <location>
        <begin position="224"/>
        <end position="383"/>
    </location>
</feature>
<dbReference type="SUPFAM" id="SSF50677">
    <property type="entry name" value="ValRS/IleRS/LeuRS editing domain"/>
    <property type="match status" value="1"/>
</dbReference>
<feature type="domain" description="Methionyl/Leucyl tRNA synthetase" evidence="13">
    <location>
        <begin position="37"/>
        <end position="169"/>
    </location>
</feature>
<dbReference type="EMBL" id="CP002077">
    <property type="protein sequence ID" value="ADK87121.1"/>
    <property type="molecule type" value="Genomic_DNA"/>
</dbReference>
<dbReference type="InterPro" id="IPR013155">
    <property type="entry name" value="M/V/L/I-tRNA-synth_anticd-bd"/>
</dbReference>
<dbReference type="PANTHER" id="PTHR43740">
    <property type="entry name" value="LEUCYL-TRNA SYNTHETASE"/>
    <property type="match status" value="1"/>
</dbReference>
<keyword evidence="2 9" id="KW-0963">Cytoplasm</keyword>
<evidence type="ECO:0000313" key="16">
    <source>
        <dbReference type="Proteomes" id="UP000007756"/>
    </source>
</evidence>
<dbReference type="Pfam" id="PF08264">
    <property type="entry name" value="Anticodon_1"/>
    <property type="match status" value="1"/>
</dbReference>
<comment type="similarity">
    <text evidence="1 9 10">Belongs to the class-I aminoacyl-tRNA synthetase family.</text>
</comment>
<evidence type="ECO:0000256" key="9">
    <source>
        <dbReference type="HAMAP-Rule" id="MF_00049"/>
    </source>
</evidence>
<dbReference type="KEGG" id="mpj:MPNE_0445"/>
<dbReference type="STRING" id="722438.F539_02155"/>